<dbReference type="InParanoid" id="A0A671VB74"/>
<evidence type="ECO:0000313" key="2">
    <source>
        <dbReference type="Proteomes" id="UP000472265"/>
    </source>
</evidence>
<reference evidence="1" key="3">
    <citation type="submission" date="2025-09" db="UniProtKB">
        <authorList>
            <consortium name="Ensembl"/>
        </authorList>
    </citation>
    <scope>IDENTIFICATION</scope>
</reference>
<reference evidence="1" key="2">
    <citation type="submission" date="2025-08" db="UniProtKB">
        <authorList>
            <consortium name="Ensembl"/>
        </authorList>
    </citation>
    <scope>IDENTIFICATION</scope>
</reference>
<dbReference type="Ensembl" id="ENSSAUT00010025459.1">
    <property type="protein sequence ID" value="ENSSAUP00010024098.1"/>
    <property type="gene ID" value="ENSSAUG00010010584.1"/>
</dbReference>
<sequence length="101" mass="10994">MTNINQGGKFCCCSDPPPEVVSEPQQRGAGGCWLCRSDGVHSLTAKLILHASNKRSMSHISTHKATLHELVVSLLLATLIAHSQIPSLNHSLPEKSHRDYV</sequence>
<proteinExistence type="predicted"/>
<dbReference type="AlphaFoldDB" id="A0A671VB74"/>
<name>A0A671VB74_SPAAU</name>
<dbReference type="Proteomes" id="UP000472265">
    <property type="component" value="Chromosome 18"/>
</dbReference>
<reference evidence="1" key="1">
    <citation type="submission" date="2021-04" db="EMBL/GenBank/DDBJ databases">
        <authorList>
            <consortium name="Wellcome Sanger Institute Data Sharing"/>
        </authorList>
    </citation>
    <scope>NUCLEOTIDE SEQUENCE [LARGE SCALE GENOMIC DNA]</scope>
</reference>
<keyword evidence="2" id="KW-1185">Reference proteome</keyword>
<evidence type="ECO:0000313" key="1">
    <source>
        <dbReference type="Ensembl" id="ENSSAUP00010024098.1"/>
    </source>
</evidence>
<accession>A0A671VB74</accession>
<organism evidence="1 2">
    <name type="scientific">Sparus aurata</name>
    <name type="common">Gilthead sea bream</name>
    <dbReference type="NCBI Taxonomy" id="8175"/>
    <lineage>
        <taxon>Eukaryota</taxon>
        <taxon>Metazoa</taxon>
        <taxon>Chordata</taxon>
        <taxon>Craniata</taxon>
        <taxon>Vertebrata</taxon>
        <taxon>Euteleostomi</taxon>
        <taxon>Actinopterygii</taxon>
        <taxon>Neopterygii</taxon>
        <taxon>Teleostei</taxon>
        <taxon>Neoteleostei</taxon>
        <taxon>Acanthomorphata</taxon>
        <taxon>Eupercaria</taxon>
        <taxon>Spariformes</taxon>
        <taxon>Sparidae</taxon>
        <taxon>Sparus</taxon>
    </lineage>
</organism>
<protein>
    <submittedName>
        <fullName evidence="1">Uncharacterized protein</fullName>
    </submittedName>
</protein>